<dbReference type="NCBIfam" id="TIGR02937">
    <property type="entry name" value="sigma70-ECF"/>
    <property type="match status" value="1"/>
</dbReference>
<dbReference type="Gene3D" id="1.10.10.10">
    <property type="entry name" value="Winged helix-like DNA-binding domain superfamily/Winged helix DNA-binding domain"/>
    <property type="match status" value="1"/>
</dbReference>
<feature type="domain" description="RNA polymerase sigma factor 70 region 4 type 2" evidence="7">
    <location>
        <begin position="138"/>
        <end position="190"/>
    </location>
</feature>
<dbReference type="InterPro" id="IPR036388">
    <property type="entry name" value="WH-like_DNA-bd_sf"/>
</dbReference>
<dbReference type="InterPro" id="IPR013325">
    <property type="entry name" value="RNA_pol_sigma_r2"/>
</dbReference>
<comment type="similarity">
    <text evidence="1">Belongs to the sigma-70 factor family. ECF subfamily.</text>
</comment>
<dbReference type="GO" id="GO:0003677">
    <property type="term" value="F:DNA binding"/>
    <property type="evidence" value="ECO:0007669"/>
    <property type="project" value="UniProtKB-KW"/>
</dbReference>
<dbReference type="Pfam" id="PF08281">
    <property type="entry name" value="Sigma70_r4_2"/>
    <property type="match status" value="1"/>
</dbReference>
<name>A0A4R6JJG7_9ACTN</name>
<dbReference type="SUPFAM" id="SSF88946">
    <property type="entry name" value="Sigma2 domain of RNA polymerase sigma factors"/>
    <property type="match status" value="1"/>
</dbReference>
<dbReference type="InterPro" id="IPR014325">
    <property type="entry name" value="RNA_pol_sigma-E_actinobac"/>
</dbReference>
<accession>A0A4R6JJG7</accession>
<dbReference type="Pfam" id="PF04542">
    <property type="entry name" value="Sigma70_r2"/>
    <property type="match status" value="1"/>
</dbReference>
<evidence type="ECO:0000256" key="4">
    <source>
        <dbReference type="ARBA" id="ARBA00023125"/>
    </source>
</evidence>
<protein>
    <submittedName>
        <fullName evidence="8">RNA polymerase sigma-70 factor (Sigma-E family)</fullName>
    </submittedName>
</protein>
<dbReference type="GO" id="GO:0006352">
    <property type="term" value="P:DNA-templated transcription initiation"/>
    <property type="evidence" value="ECO:0007669"/>
    <property type="project" value="InterPro"/>
</dbReference>
<comment type="caution">
    <text evidence="8">The sequence shown here is derived from an EMBL/GenBank/DDBJ whole genome shotgun (WGS) entry which is preliminary data.</text>
</comment>
<sequence>MSVQTFTDITVRKPARSPVLTTVRTAVRVSSPAPARTAVEFSDFVATRYRALLGTAYLLTRDRGLAEDLVQTALAKCWMSWHRIESDEPDAYVRRVLINTFRGTWRLKRGKREYSTDVLPEIPRSGEPTDYETSDRRAALLTALARLPLRMRVMVVLRYFEDLTEAATADALGCSIGNVKSQTSRALTKLRQDPALTDLWLPNA</sequence>
<evidence type="ECO:0000256" key="2">
    <source>
        <dbReference type="ARBA" id="ARBA00023015"/>
    </source>
</evidence>
<dbReference type="InterPro" id="IPR013324">
    <property type="entry name" value="RNA_pol_sigma_r3/r4-like"/>
</dbReference>
<organism evidence="8 9">
    <name type="scientific">Kribbella caucasensis</name>
    <dbReference type="NCBI Taxonomy" id="2512215"/>
    <lineage>
        <taxon>Bacteria</taxon>
        <taxon>Bacillati</taxon>
        <taxon>Actinomycetota</taxon>
        <taxon>Actinomycetes</taxon>
        <taxon>Propionibacteriales</taxon>
        <taxon>Kribbellaceae</taxon>
        <taxon>Kribbella</taxon>
    </lineage>
</organism>
<dbReference type="AlphaFoldDB" id="A0A4R6JJG7"/>
<dbReference type="CDD" id="cd06171">
    <property type="entry name" value="Sigma70_r4"/>
    <property type="match status" value="1"/>
</dbReference>
<keyword evidence="3" id="KW-0731">Sigma factor</keyword>
<evidence type="ECO:0000256" key="5">
    <source>
        <dbReference type="ARBA" id="ARBA00023163"/>
    </source>
</evidence>
<evidence type="ECO:0000256" key="1">
    <source>
        <dbReference type="ARBA" id="ARBA00010641"/>
    </source>
</evidence>
<keyword evidence="2" id="KW-0805">Transcription regulation</keyword>
<dbReference type="RefSeq" id="WP_238165954.1">
    <property type="nucleotide sequence ID" value="NZ_SNWQ01000020.1"/>
</dbReference>
<dbReference type="GO" id="GO:0016987">
    <property type="term" value="F:sigma factor activity"/>
    <property type="evidence" value="ECO:0007669"/>
    <property type="project" value="UniProtKB-KW"/>
</dbReference>
<keyword evidence="4" id="KW-0238">DNA-binding</keyword>
<dbReference type="PANTHER" id="PTHR43133">
    <property type="entry name" value="RNA POLYMERASE ECF-TYPE SIGMA FACTO"/>
    <property type="match status" value="1"/>
</dbReference>
<dbReference type="InterPro" id="IPR039425">
    <property type="entry name" value="RNA_pol_sigma-70-like"/>
</dbReference>
<dbReference type="Gene3D" id="1.10.1740.10">
    <property type="match status" value="1"/>
</dbReference>
<dbReference type="PANTHER" id="PTHR43133:SF50">
    <property type="entry name" value="ECF RNA POLYMERASE SIGMA FACTOR SIGM"/>
    <property type="match status" value="1"/>
</dbReference>
<evidence type="ECO:0000313" key="9">
    <source>
        <dbReference type="Proteomes" id="UP000295388"/>
    </source>
</evidence>
<gene>
    <name evidence="8" type="ORF">EV643_12054</name>
</gene>
<keyword evidence="9" id="KW-1185">Reference proteome</keyword>
<dbReference type="Proteomes" id="UP000295388">
    <property type="component" value="Unassembled WGS sequence"/>
</dbReference>
<feature type="domain" description="RNA polymerase sigma-70 region 2" evidence="6">
    <location>
        <begin position="46"/>
        <end position="106"/>
    </location>
</feature>
<evidence type="ECO:0000313" key="8">
    <source>
        <dbReference type="EMBL" id="TDO36323.1"/>
    </source>
</evidence>
<dbReference type="InterPro" id="IPR013249">
    <property type="entry name" value="RNA_pol_sigma70_r4_t2"/>
</dbReference>
<dbReference type="SUPFAM" id="SSF88659">
    <property type="entry name" value="Sigma3 and sigma4 domains of RNA polymerase sigma factors"/>
    <property type="match status" value="1"/>
</dbReference>
<dbReference type="NCBIfam" id="TIGR02983">
    <property type="entry name" value="SigE-fam_strep"/>
    <property type="match status" value="1"/>
</dbReference>
<evidence type="ECO:0000256" key="3">
    <source>
        <dbReference type="ARBA" id="ARBA00023082"/>
    </source>
</evidence>
<reference evidence="8 9" key="1">
    <citation type="submission" date="2019-03" db="EMBL/GenBank/DDBJ databases">
        <title>Genomic Encyclopedia of Type Strains, Phase III (KMG-III): the genomes of soil and plant-associated and newly described type strains.</title>
        <authorList>
            <person name="Whitman W."/>
        </authorList>
    </citation>
    <scope>NUCLEOTIDE SEQUENCE [LARGE SCALE GENOMIC DNA]</scope>
    <source>
        <strain evidence="8 9">VKM Ac-2527</strain>
    </source>
</reference>
<evidence type="ECO:0000259" key="6">
    <source>
        <dbReference type="Pfam" id="PF04542"/>
    </source>
</evidence>
<evidence type="ECO:0000259" key="7">
    <source>
        <dbReference type="Pfam" id="PF08281"/>
    </source>
</evidence>
<proteinExistence type="inferred from homology"/>
<keyword evidence="5" id="KW-0804">Transcription</keyword>
<dbReference type="InterPro" id="IPR014284">
    <property type="entry name" value="RNA_pol_sigma-70_dom"/>
</dbReference>
<dbReference type="InterPro" id="IPR007627">
    <property type="entry name" value="RNA_pol_sigma70_r2"/>
</dbReference>
<dbReference type="EMBL" id="SNWQ01000020">
    <property type="protein sequence ID" value="TDO36323.1"/>
    <property type="molecule type" value="Genomic_DNA"/>
</dbReference>